<gene>
    <name evidence="1" type="ORF">WMO38_12950</name>
</gene>
<keyword evidence="2" id="KW-1185">Reference proteome</keyword>
<proteinExistence type="predicted"/>
<reference evidence="1 2" key="1">
    <citation type="submission" date="2024-03" db="EMBL/GenBank/DDBJ databases">
        <title>Human intestinal bacterial collection.</title>
        <authorList>
            <person name="Pauvert C."/>
            <person name="Hitch T.C.A."/>
            <person name="Clavel T."/>
        </authorList>
    </citation>
    <scope>NUCLEOTIDE SEQUENCE [LARGE SCALE GENOMIC DNA]</scope>
    <source>
        <strain evidence="1 2">CLA-JM-H10</strain>
    </source>
</reference>
<name>A0ABV1GR88_9FIRM</name>
<evidence type="ECO:0000313" key="2">
    <source>
        <dbReference type="Proteomes" id="UP001480973"/>
    </source>
</evidence>
<evidence type="ECO:0000313" key="1">
    <source>
        <dbReference type="EMBL" id="MEQ2536015.1"/>
    </source>
</evidence>
<accession>A0ABV1GR88</accession>
<protein>
    <submittedName>
        <fullName evidence="1">Uncharacterized protein</fullName>
    </submittedName>
</protein>
<sequence length="90" mass="10086">MINTGCLAYHSEAAMSFCFAKTRRENPLLTIEHSASKMHIWIFVSQKQGGKSSPHHKVRIFASQKQGGKSSPHHKVRIFASQKQGGCYEV</sequence>
<dbReference type="Proteomes" id="UP001480973">
    <property type="component" value="Unassembled WGS sequence"/>
</dbReference>
<organism evidence="1 2">
    <name type="scientific">Lachnospira intestinalis</name>
    <dbReference type="NCBI Taxonomy" id="3133158"/>
    <lineage>
        <taxon>Bacteria</taxon>
        <taxon>Bacillati</taxon>
        <taxon>Bacillota</taxon>
        <taxon>Clostridia</taxon>
        <taxon>Lachnospirales</taxon>
        <taxon>Lachnospiraceae</taxon>
        <taxon>Lachnospira</taxon>
    </lineage>
</organism>
<comment type="caution">
    <text evidence="1">The sequence shown here is derived from an EMBL/GenBank/DDBJ whole genome shotgun (WGS) entry which is preliminary data.</text>
</comment>
<dbReference type="EMBL" id="JBBMES010000019">
    <property type="protein sequence ID" value="MEQ2536015.1"/>
    <property type="molecule type" value="Genomic_DNA"/>
</dbReference>